<sequence length="91" mass="9523">MGDSGGVGGTAVTTPPPTPLHHHHHHHPSITTTTTTTTPHTTTTTTSLGPAGVGGLCCGEWGVQAAPLHLTPITWPSPHPPLHHHRHSWLI</sequence>
<keyword evidence="3" id="KW-1185">Reference proteome</keyword>
<accession>A0AAW0TY53</accession>
<proteinExistence type="predicted"/>
<reference evidence="2 3" key="1">
    <citation type="submission" date="2023-03" db="EMBL/GenBank/DDBJ databases">
        <title>High-quality genome of Scylla paramamosain provides insights in environmental adaptation.</title>
        <authorList>
            <person name="Zhang L."/>
        </authorList>
    </citation>
    <scope>NUCLEOTIDE SEQUENCE [LARGE SCALE GENOMIC DNA]</scope>
    <source>
        <strain evidence="2">LZ_2023a</strain>
        <tissue evidence="2">Muscle</tissue>
    </source>
</reference>
<name>A0AAW0TY53_SCYPA</name>
<gene>
    <name evidence="2" type="ORF">O3P69_014785</name>
</gene>
<protein>
    <submittedName>
        <fullName evidence="2">Uncharacterized protein</fullName>
    </submittedName>
</protein>
<dbReference type="EMBL" id="JARAKH010000022">
    <property type="protein sequence ID" value="KAK8392605.1"/>
    <property type="molecule type" value="Genomic_DNA"/>
</dbReference>
<organism evidence="2 3">
    <name type="scientific">Scylla paramamosain</name>
    <name type="common">Mud crab</name>
    <dbReference type="NCBI Taxonomy" id="85552"/>
    <lineage>
        <taxon>Eukaryota</taxon>
        <taxon>Metazoa</taxon>
        <taxon>Ecdysozoa</taxon>
        <taxon>Arthropoda</taxon>
        <taxon>Crustacea</taxon>
        <taxon>Multicrustacea</taxon>
        <taxon>Malacostraca</taxon>
        <taxon>Eumalacostraca</taxon>
        <taxon>Eucarida</taxon>
        <taxon>Decapoda</taxon>
        <taxon>Pleocyemata</taxon>
        <taxon>Brachyura</taxon>
        <taxon>Eubrachyura</taxon>
        <taxon>Portunoidea</taxon>
        <taxon>Portunidae</taxon>
        <taxon>Portuninae</taxon>
        <taxon>Scylla</taxon>
    </lineage>
</organism>
<evidence type="ECO:0000256" key="1">
    <source>
        <dbReference type="SAM" id="MobiDB-lite"/>
    </source>
</evidence>
<evidence type="ECO:0000313" key="3">
    <source>
        <dbReference type="Proteomes" id="UP001487740"/>
    </source>
</evidence>
<feature type="region of interest" description="Disordered" evidence="1">
    <location>
        <begin position="1"/>
        <end position="54"/>
    </location>
</feature>
<dbReference type="Proteomes" id="UP001487740">
    <property type="component" value="Unassembled WGS sequence"/>
</dbReference>
<comment type="caution">
    <text evidence="2">The sequence shown here is derived from an EMBL/GenBank/DDBJ whole genome shotgun (WGS) entry which is preliminary data.</text>
</comment>
<feature type="compositionally biased region" description="Low complexity" evidence="1">
    <location>
        <begin position="29"/>
        <end position="46"/>
    </location>
</feature>
<evidence type="ECO:0000313" key="2">
    <source>
        <dbReference type="EMBL" id="KAK8392605.1"/>
    </source>
</evidence>
<dbReference type="AlphaFoldDB" id="A0AAW0TY53"/>